<evidence type="ECO:0000313" key="1">
    <source>
        <dbReference type="EMBL" id="RNJ49623.1"/>
    </source>
</evidence>
<organism evidence="1 2">
    <name type="scientific">Methylocystis hirsuta</name>
    <dbReference type="NCBI Taxonomy" id="369798"/>
    <lineage>
        <taxon>Bacteria</taxon>
        <taxon>Pseudomonadati</taxon>
        <taxon>Pseudomonadota</taxon>
        <taxon>Alphaproteobacteria</taxon>
        <taxon>Hyphomicrobiales</taxon>
        <taxon>Methylocystaceae</taxon>
        <taxon>Methylocystis</taxon>
    </lineage>
</organism>
<dbReference type="Proteomes" id="UP000268623">
    <property type="component" value="Unassembled WGS sequence"/>
</dbReference>
<comment type="caution">
    <text evidence="1">The sequence shown here is derived from an EMBL/GenBank/DDBJ whole genome shotgun (WGS) entry which is preliminary data.</text>
</comment>
<evidence type="ECO:0000313" key="2">
    <source>
        <dbReference type="Proteomes" id="UP000268623"/>
    </source>
</evidence>
<accession>A0A3M9XMY6</accession>
<dbReference type="EMBL" id="QWDD01000001">
    <property type="protein sequence ID" value="RNJ49623.1"/>
    <property type="molecule type" value="Genomic_DNA"/>
</dbReference>
<dbReference type="AlphaFoldDB" id="A0A3M9XMY6"/>
<protein>
    <submittedName>
        <fullName evidence="1">Uncharacterized protein</fullName>
    </submittedName>
</protein>
<name>A0A3M9XMY6_9HYPH</name>
<proteinExistence type="predicted"/>
<reference evidence="1 2" key="1">
    <citation type="submission" date="2018-08" db="EMBL/GenBank/DDBJ databases">
        <title>Genome sequence of Methylocystis hirsuta CSC1, a methanotroph able to accumulate PHAs.</title>
        <authorList>
            <person name="Bordel S."/>
            <person name="Rodriguez E."/>
            <person name="Gancedo J."/>
            <person name="Munoz R."/>
        </authorList>
    </citation>
    <scope>NUCLEOTIDE SEQUENCE [LARGE SCALE GENOMIC DNA]</scope>
    <source>
        <strain evidence="1 2">CSC1</strain>
    </source>
</reference>
<sequence length="323" mass="35743">MLGVIFDKVHFPGVYLPRGGYDPNELAMEILRLEQLDDDRYETKLLIGMLKCLNTLPELETFCEFEASPDAARRREFDPNYSVDEIYDAIHGPRPEGWQPIFDTTVFKGLPGSEEEVIYPGTYHYLGGTIMKSSATGIPLVNDDKSLELPGMRAVSPKGDISALTTMLAIHSARVVLPEVCAMTPGQLVDFRAQNEKNLHAFRRSMLKYVAKLDSMIKDGDTHHIAERTEFFVATEIRPALEELRADIKKSNRPWSVRAADAAAVGGAIAAGFLSSGTAGAAVGGLVKLADAASKELQAARDVRDRHEKNGLYYLLEVERFVR</sequence>
<gene>
    <name evidence="1" type="ORF">D1O30_08425</name>
</gene>
<keyword evidence="2" id="KW-1185">Reference proteome</keyword>